<dbReference type="Proteomes" id="UP000240912">
    <property type="component" value="Unassembled WGS sequence"/>
</dbReference>
<feature type="domain" description="Smr" evidence="1">
    <location>
        <begin position="256"/>
        <end position="316"/>
    </location>
</feature>
<sequence>MKFKLGDFVRFVDEKREGYVTSIIDEQTLGVTDTDGFEIPVSIGNLTSIHGHMQDSPAEEEAAAAAAAPKKVAVKPPAEQGIFLVLQPGSKQHAIRFHLVNHNANRVLFSLMGERQGKFSGIQSGILEPGNSAPVFEGALPDLDLWPEFHLALLQHGASELLQPIRFNRKFRPKDFAPERASTALQGEKGWQFRLGEPPLKIDAQQLKESFFKPTPQKQGLARPETETDLHIEKLRSDHQFLRGDEILDIQLGHFRKTLEAALVHKLPELILIHGAGNGILQQQIHRELGKHPQVRTFMDAQKEKFGYGATKVVFK</sequence>
<reference evidence="2 3" key="1">
    <citation type="submission" date="2018-03" db="EMBL/GenBank/DDBJ databases">
        <authorList>
            <person name="Keele B.F."/>
        </authorList>
    </citation>
    <scope>NUCLEOTIDE SEQUENCE [LARGE SCALE GENOMIC DNA]</scope>
    <source>
        <strain evidence="2 3">YL28-9</strain>
    </source>
</reference>
<keyword evidence="3" id="KW-1185">Reference proteome</keyword>
<comment type="caution">
    <text evidence="2">The sequence shown here is derived from an EMBL/GenBank/DDBJ whole genome shotgun (WGS) entry which is preliminary data.</text>
</comment>
<dbReference type="InterPro" id="IPR036063">
    <property type="entry name" value="Smr_dom_sf"/>
</dbReference>
<name>A0A2T3HQQ5_9SPHI</name>
<dbReference type="RefSeq" id="WP_107212880.1">
    <property type="nucleotide sequence ID" value="NZ_KZ686268.1"/>
</dbReference>
<dbReference type="Gene3D" id="2.60.40.1600">
    <property type="entry name" value="Smr-associated-like"/>
    <property type="match status" value="1"/>
</dbReference>
<dbReference type="InterPro" id="IPR036781">
    <property type="entry name" value="Smr_assoc-like_sf"/>
</dbReference>
<evidence type="ECO:0000313" key="2">
    <source>
        <dbReference type="EMBL" id="PST84778.1"/>
    </source>
</evidence>
<organism evidence="2 3">
    <name type="scientific">Pedobacter yulinensis</name>
    <dbReference type="NCBI Taxonomy" id="2126353"/>
    <lineage>
        <taxon>Bacteria</taxon>
        <taxon>Pseudomonadati</taxon>
        <taxon>Bacteroidota</taxon>
        <taxon>Sphingobacteriia</taxon>
        <taxon>Sphingobacteriales</taxon>
        <taxon>Sphingobacteriaceae</taxon>
        <taxon>Pedobacter</taxon>
    </lineage>
</organism>
<accession>A0A2T3HQQ5</accession>
<dbReference type="EMBL" id="PYLS01000001">
    <property type="protein sequence ID" value="PST84778.1"/>
    <property type="molecule type" value="Genomic_DNA"/>
</dbReference>
<dbReference type="Gene3D" id="3.30.1370.110">
    <property type="match status" value="1"/>
</dbReference>
<dbReference type="InterPro" id="IPR002625">
    <property type="entry name" value="Smr_dom"/>
</dbReference>
<dbReference type="SUPFAM" id="SSF158949">
    <property type="entry name" value="Smr-associated domain-like"/>
    <property type="match status" value="1"/>
</dbReference>
<dbReference type="AlphaFoldDB" id="A0A2T3HQQ5"/>
<evidence type="ECO:0000313" key="3">
    <source>
        <dbReference type="Proteomes" id="UP000240912"/>
    </source>
</evidence>
<dbReference type="Pfam" id="PF01713">
    <property type="entry name" value="Smr"/>
    <property type="match status" value="1"/>
</dbReference>
<proteinExistence type="predicted"/>
<gene>
    <name evidence="2" type="ORF">C7T94_01235</name>
</gene>
<protein>
    <submittedName>
        <fullName evidence="2">DNA mismatch repair protein MutS</fullName>
    </submittedName>
</protein>
<evidence type="ECO:0000259" key="1">
    <source>
        <dbReference type="Pfam" id="PF01713"/>
    </source>
</evidence>
<dbReference type="OrthoDB" id="1524810at2"/>